<accession>A0A2I7N4M8</accession>
<feature type="domain" description="MAE-28990/MAE-18760-like HEPN" evidence="1">
    <location>
        <begin position="7"/>
        <end position="221"/>
    </location>
</feature>
<evidence type="ECO:0000259" key="1">
    <source>
        <dbReference type="Pfam" id="PF18737"/>
    </source>
</evidence>
<gene>
    <name evidence="2" type="ORF">CUN60_03595</name>
</gene>
<dbReference type="OrthoDB" id="4111339at2"/>
<dbReference type="RefSeq" id="WP_102950717.1">
    <property type="nucleotide sequence ID" value="NZ_CP024847.1"/>
</dbReference>
<sequence length="247" mass="28777">MNIELLEELLAAESAWRKKEIADLILISEGNDNPPVILKSILLQLYAHWEGLIKRSAKLYLRYIKERNHKFHEVELNFKALVVKNIIAECIKNQNSLHLANEMNIIQKLELENLKYAVGINVDNDQDNSIIDTESNLTPEVLRKILNVIGLTYRQEYEAKSSYLDKNFLHRRHTIAHGSKIENDESFCLDIVTILNLRKLVFSILDIIIDEILEYAINGFYLVDNKDKLEQYLQQQKSRIQAVFSEL</sequence>
<keyword evidence="3" id="KW-1185">Reference proteome</keyword>
<dbReference type="KEGG" id="nba:CUN60_03595"/>
<evidence type="ECO:0000313" key="2">
    <source>
        <dbReference type="EMBL" id="AUR51417.1"/>
    </source>
</evidence>
<dbReference type="EMBL" id="CP024847">
    <property type="protein sequence ID" value="AUR51417.1"/>
    <property type="molecule type" value="Genomic_DNA"/>
</dbReference>
<dbReference type="Proteomes" id="UP000236655">
    <property type="component" value="Chromosome"/>
</dbReference>
<protein>
    <recommendedName>
        <fullName evidence="1">MAE-28990/MAE-18760-like HEPN domain-containing protein</fullName>
    </recommendedName>
</protein>
<dbReference type="AlphaFoldDB" id="A0A2I7N4M8"/>
<reference evidence="3" key="1">
    <citation type="submission" date="2017-11" db="EMBL/GenBank/DDBJ databases">
        <authorList>
            <person name="Chan K.G."/>
            <person name="Lee L.S."/>
        </authorList>
    </citation>
    <scope>NUCLEOTIDE SEQUENCE [LARGE SCALE GENOMIC DNA]</scope>
    <source>
        <strain evidence="3">DSM 100970</strain>
    </source>
</reference>
<dbReference type="Pfam" id="PF18737">
    <property type="entry name" value="HEPN_MAE_28990"/>
    <property type="match status" value="1"/>
</dbReference>
<dbReference type="InterPro" id="IPR040788">
    <property type="entry name" value="HEPN_MAE_28990"/>
</dbReference>
<name>A0A2I7N4M8_9NEIS</name>
<proteinExistence type="predicted"/>
<organism evidence="2 3">
    <name type="scientific">Aquella oligotrophica</name>
    <dbReference type="NCBI Taxonomy" id="2067065"/>
    <lineage>
        <taxon>Bacteria</taxon>
        <taxon>Pseudomonadati</taxon>
        <taxon>Pseudomonadota</taxon>
        <taxon>Betaproteobacteria</taxon>
        <taxon>Neisseriales</taxon>
        <taxon>Neisseriaceae</taxon>
        <taxon>Aquella</taxon>
    </lineage>
</organism>
<evidence type="ECO:0000313" key="3">
    <source>
        <dbReference type="Proteomes" id="UP000236655"/>
    </source>
</evidence>